<evidence type="ECO:0000259" key="1">
    <source>
        <dbReference type="Pfam" id="PF19843"/>
    </source>
</evidence>
<dbReference type="InterPro" id="IPR046281">
    <property type="entry name" value="DUF6318"/>
</dbReference>
<comment type="caution">
    <text evidence="2">The sequence shown here is derived from an EMBL/GenBank/DDBJ whole genome shotgun (WGS) entry which is preliminary data.</text>
</comment>
<protein>
    <submittedName>
        <fullName evidence="2">DUF6318 family protein</fullName>
    </submittedName>
</protein>
<keyword evidence="3" id="KW-1185">Reference proteome</keyword>
<dbReference type="PROSITE" id="PS51257">
    <property type="entry name" value="PROKAR_LIPOPROTEIN"/>
    <property type="match status" value="1"/>
</dbReference>
<organism evidence="2 3">
    <name type="scientific">Nocardioides taihuensis</name>
    <dbReference type="NCBI Taxonomy" id="1835606"/>
    <lineage>
        <taxon>Bacteria</taxon>
        <taxon>Bacillati</taxon>
        <taxon>Actinomycetota</taxon>
        <taxon>Actinomycetes</taxon>
        <taxon>Propionibacteriales</taxon>
        <taxon>Nocardioidaceae</taxon>
        <taxon>Nocardioides</taxon>
    </lineage>
</organism>
<sequence length="207" mass="22711">MASTGVRHARTVLATGVALLVVLTGCRRGSEEPEVEPSGAAPSFDPLAFDEPEMPVVDGHGERRADVEKAVQYFADAWTYGLRTGYSQPFNKVCSSTSKGCDEVRDELVALSESGHHVEMDPVEAEVVRISPLRQHHFPGTRLVATIAPVVVEVSLPERVERDADNQEVGRDAAEERRIGLVFVSEPAYHGWVVYRWYDPELAAEAA</sequence>
<feature type="domain" description="DUF6318" evidence="1">
    <location>
        <begin position="67"/>
        <end position="129"/>
    </location>
</feature>
<dbReference type="Pfam" id="PF19843">
    <property type="entry name" value="DUF6318"/>
    <property type="match status" value="1"/>
</dbReference>
<name>A0ABW0BGM0_9ACTN</name>
<accession>A0ABW0BGM0</accession>
<dbReference type="EMBL" id="JBHSKD010000007">
    <property type="protein sequence ID" value="MFC5176459.1"/>
    <property type="molecule type" value="Genomic_DNA"/>
</dbReference>
<evidence type="ECO:0000313" key="3">
    <source>
        <dbReference type="Proteomes" id="UP001596087"/>
    </source>
</evidence>
<reference evidence="3" key="1">
    <citation type="journal article" date="2019" name="Int. J. Syst. Evol. Microbiol.">
        <title>The Global Catalogue of Microorganisms (GCM) 10K type strain sequencing project: providing services to taxonomists for standard genome sequencing and annotation.</title>
        <authorList>
            <consortium name="The Broad Institute Genomics Platform"/>
            <consortium name="The Broad Institute Genome Sequencing Center for Infectious Disease"/>
            <person name="Wu L."/>
            <person name="Ma J."/>
        </authorList>
    </citation>
    <scope>NUCLEOTIDE SEQUENCE [LARGE SCALE GENOMIC DNA]</scope>
    <source>
        <strain evidence="3">DFY41</strain>
    </source>
</reference>
<gene>
    <name evidence="2" type="ORF">ACFPGP_07235</name>
</gene>
<proteinExistence type="predicted"/>
<evidence type="ECO:0000313" key="2">
    <source>
        <dbReference type="EMBL" id="MFC5176459.1"/>
    </source>
</evidence>
<dbReference type="RefSeq" id="WP_378588806.1">
    <property type="nucleotide sequence ID" value="NZ_JBHSKD010000007.1"/>
</dbReference>
<dbReference type="Proteomes" id="UP001596087">
    <property type="component" value="Unassembled WGS sequence"/>
</dbReference>